<dbReference type="Gene3D" id="3.30.479.30">
    <property type="entry name" value="Band 7 domain"/>
    <property type="match status" value="1"/>
</dbReference>
<proteinExistence type="inferred from homology"/>
<dbReference type="PRINTS" id="PR00721">
    <property type="entry name" value="STOMATIN"/>
</dbReference>
<gene>
    <name evidence="9" type="primary">LOC103062358</name>
</gene>
<comment type="similarity">
    <text evidence="2">Belongs to the band 7/mec-2 family.</text>
</comment>
<dbReference type="GO" id="GO:0009898">
    <property type="term" value="C:cytoplasmic side of plasma membrane"/>
    <property type="evidence" value="ECO:0007669"/>
    <property type="project" value="UniProtKB-ARBA"/>
</dbReference>
<organism evidence="8 9">
    <name type="scientific">Python bivittatus</name>
    <name type="common">Burmese python</name>
    <name type="synonym">Python molurus bivittatus</name>
    <dbReference type="NCBI Taxonomy" id="176946"/>
    <lineage>
        <taxon>Eukaryota</taxon>
        <taxon>Metazoa</taxon>
        <taxon>Chordata</taxon>
        <taxon>Craniata</taxon>
        <taxon>Vertebrata</taxon>
        <taxon>Euteleostomi</taxon>
        <taxon>Lepidosauria</taxon>
        <taxon>Squamata</taxon>
        <taxon>Bifurcata</taxon>
        <taxon>Unidentata</taxon>
        <taxon>Episquamata</taxon>
        <taxon>Toxicofera</taxon>
        <taxon>Serpentes</taxon>
        <taxon>Henophidia</taxon>
        <taxon>Pythonidae</taxon>
        <taxon>Python</taxon>
    </lineage>
</organism>
<comment type="subcellular location">
    <subcellularLocation>
        <location evidence="1">Membrane</location>
    </subcellularLocation>
</comment>
<keyword evidence="3 6" id="KW-0472">Membrane</keyword>
<dbReference type="SUPFAM" id="SSF117892">
    <property type="entry name" value="Band 7/SPFH domain"/>
    <property type="match status" value="1"/>
</dbReference>
<dbReference type="OMA" id="LECIRCE"/>
<keyword evidence="6" id="KW-0812">Transmembrane</keyword>
<evidence type="ECO:0000256" key="1">
    <source>
        <dbReference type="ARBA" id="ARBA00004370"/>
    </source>
</evidence>
<dbReference type="InterPro" id="IPR001107">
    <property type="entry name" value="Band_7"/>
</dbReference>
<evidence type="ECO:0000259" key="7">
    <source>
        <dbReference type="SMART" id="SM00244"/>
    </source>
</evidence>
<feature type="transmembrane region" description="Helical" evidence="6">
    <location>
        <begin position="30"/>
        <end position="55"/>
    </location>
</feature>
<dbReference type="SMART" id="SM00244">
    <property type="entry name" value="PHB"/>
    <property type="match status" value="1"/>
</dbReference>
<dbReference type="Pfam" id="PF01145">
    <property type="entry name" value="Band_7"/>
    <property type="match status" value="1"/>
</dbReference>
<dbReference type="PANTHER" id="PTHR10264">
    <property type="entry name" value="BAND 7 PROTEIN-RELATED"/>
    <property type="match status" value="1"/>
</dbReference>
<sequence>MADVERGIRTNRDAINWDGNFEENYGPCEWILIILMHIAVILTFPISIWMCIEVVNEYEEPVIMRLGHIRKNVARGPGVYFILPCTDTLIKVDMRTKTFDMPFQEIFTKDPLIIDVDGVVYYRVQNAPLAVTKVTNADSATHLLAKAIMKNTLGAQSLCHIISERDKVAKDIQALLDNVTGDWGVKIERVEIKNVKTRVNVVAPRNVMPQPKPVKEASILLQESPLSLQLHYLKPDGAHSGQQNSTIIFSYP</sequence>
<keyword evidence="6" id="KW-1133">Transmembrane helix</keyword>
<reference evidence="9" key="1">
    <citation type="submission" date="2025-08" db="UniProtKB">
        <authorList>
            <consortium name="RefSeq"/>
        </authorList>
    </citation>
    <scope>IDENTIFICATION</scope>
    <source>
        <tissue evidence="9">Liver</tissue>
    </source>
</reference>
<accession>A0A9F5J201</accession>
<keyword evidence="8" id="KW-1185">Reference proteome</keyword>
<dbReference type="PROSITE" id="PS01270">
    <property type="entry name" value="BAND_7"/>
    <property type="match status" value="1"/>
</dbReference>
<dbReference type="InterPro" id="IPR036013">
    <property type="entry name" value="Band_7/SPFH_dom_sf"/>
</dbReference>
<evidence type="ECO:0000313" key="9">
    <source>
        <dbReference type="RefSeq" id="XP_025028093.1"/>
    </source>
</evidence>
<dbReference type="RefSeq" id="XP_025028093.1">
    <property type="nucleotide sequence ID" value="XM_025172325.1"/>
</dbReference>
<dbReference type="FunFam" id="3.30.479.30:FF:000004">
    <property type="entry name" value="Putative membrane protease family, stomatin"/>
    <property type="match status" value="1"/>
</dbReference>
<evidence type="ECO:0000256" key="2">
    <source>
        <dbReference type="ARBA" id="ARBA00008164"/>
    </source>
</evidence>
<dbReference type="PANTHER" id="PTHR10264:SF115">
    <property type="entry name" value="STOMATIN"/>
    <property type="match status" value="1"/>
</dbReference>
<dbReference type="InterPro" id="IPR043202">
    <property type="entry name" value="Band-7_stomatin-like"/>
</dbReference>
<dbReference type="GeneID" id="103062358"/>
<evidence type="ECO:0000256" key="3">
    <source>
        <dbReference type="ARBA" id="ARBA00023136"/>
    </source>
</evidence>
<dbReference type="KEGG" id="pbi:103062358"/>
<evidence type="ECO:0000256" key="4">
    <source>
        <dbReference type="ARBA" id="ARBA00053394"/>
    </source>
</evidence>
<dbReference type="InterPro" id="IPR001972">
    <property type="entry name" value="Stomatin_HflK_fam"/>
</dbReference>
<dbReference type="Proteomes" id="UP000695026">
    <property type="component" value="Unplaced"/>
</dbReference>
<dbReference type="InterPro" id="IPR018080">
    <property type="entry name" value="Band_7/stomatin-like_CS"/>
</dbReference>
<name>A0A9F5J201_PYTBI</name>
<evidence type="ECO:0000313" key="8">
    <source>
        <dbReference type="Proteomes" id="UP000695026"/>
    </source>
</evidence>
<comment type="function">
    <text evidence="4">Plays a role in the regulation of glomerular permeability, acting probably as a linker between the plasma membrane and the cytoskeleton.</text>
</comment>
<dbReference type="AlphaFoldDB" id="A0A9F5J201"/>
<evidence type="ECO:0000256" key="6">
    <source>
        <dbReference type="SAM" id="Phobius"/>
    </source>
</evidence>
<evidence type="ECO:0000256" key="5">
    <source>
        <dbReference type="ARBA" id="ARBA00071670"/>
    </source>
</evidence>
<dbReference type="OrthoDB" id="3592703at2759"/>
<protein>
    <recommendedName>
        <fullName evidence="5">Podocin</fullName>
    </recommendedName>
</protein>
<feature type="domain" description="Band 7" evidence="7">
    <location>
        <begin position="50"/>
        <end position="206"/>
    </location>
</feature>